<proteinExistence type="predicted"/>
<reference evidence="2 3" key="1">
    <citation type="submission" date="2018-06" db="EMBL/GenBank/DDBJ databases">
        <title>Genomic Encyclopedia of Type Strains, Phase IV (KMG-IV): sequencing the most valuable type-strain genomes for metagenomic binning, comparative biology and taxonomic classification.</title>
        <authorList>
            <person name="Goeker M."/>
        </authorList>
    </citation>
    <scope>NUCLEOTIDE SEQUENCE [LARGE SCALE GENOMIC DNA]</scope>
    <source>
        <strain evidence="2 3">DSM 25532</strain>
    </source>
</reference>
<dbReference type="EMBL" id="QNRR01000002">
    <property type="protein sequence ID" value="RBP45664.1"/>
    <property type="molecule type" value="Genomic_DNA"/>
</dbReference>
<organism evidence="2 3">
    <name type="scientific">Roseimicrobium gellanilyticum</name>
    <dbReference type="NCBI Taxonomy" id="748857"/>
    <lineage>
        <taxon>Bacteria</taxon>
        <taxon>Pseudomonadati</taxon>
        <taxon>Verrucomicrobiota</taxon>
        <taxon>Verrucomicrobiia</taxon>
        <taxon>Verrucomicrobiales</taxon>
        <taxon>Verrucomicrobiaceae</taxon>
        <taxon>Roseimicrobium</taxon>
    </lineage>
</organism>
<sequence length="170" mass="19042">MPQSRFRLTKETKCSFSRKSGLLTGQRPMGLPTRRASGVSTRRHSKERPSTSVCCSEAVQHALVSFKFLAGRKTRRTLSGQETRLPGTQRERISRVYLRMQTSRRDSRATLEVSPRCVSASSASHDVTNTHMQNPTNPLRPLPLCPFAVNRNRLHNPANSLHQRCGCEGG</sequence>
<feature type="region of interest" description="Disordered" evidence="1">
    <location>
        <begin position="19"/>
        <end position="52"/>
    </location>
</feature>
<dbReference type="AlphaFoldDB" id="A0A366HRW2"/>
<gene>
    <name evidence="2" type="ORF">DES53_10246</name>
</gene>
<comment type="caution">
    <text evidence="2">The sequence shown here is derived from an EMBL/GenBank/DDBJ whole genome shotgun (WGS) entry which is preliminary data.</text>
</comment>
<accession>A0A366HRW2</accession>
<evidence type="ECO:0000313" key="2">
    <source>
        <dbReference type="EMBL" id="RBP45664.1"/>
    </source>
</evidence>
<name>A0A366HRW2_9BACT</name>
<protein>
    <submittedName>
        <fullName evidence="2">Uncharacterized protein</fullName>
    </submittedName>
</protein>
<dbReference type="Proteomes" id="UP000253426">
    <property type="component" value="Unassembled WGS sequence"/>
</dbReference>
<keyword evidence="3" id="KW-1185">Reference proteome</keyword>
<evidence type="ECO:0000313" key="3">
    <source>
        <dbReference type="Proteomes" id="UP000253426"/>
    </source>
</evidence>
<evidence type="ECO:0000256" key="1">
    <source>
        <dbReference type="SAM" id="MobiDB-lite"/>
    </source>
</evidence>